<sequence>MPDPYLTELAWAGSALRLAGRITCDPAAEPEVELHLRERDGGDLLRLPAAVTALGGSVAFEALVDVASVEGGPPLPGGLWDVAVAVPAPVGTAVLPLGRDRAPDVDASPQRRFLPGSVTVAVYFDSAGLLAIDVGGRPHSGGSTPADRLGWDERDEEVAVTGHLNGGRLTMPVSGTLNLLERRTRESYQVIAMLEEGPDGLCYTARVPVTRTFVDDPLPRGVWDVSLCLGFSGMHRELRVLAPDEPVDVHVRRRLRHVRVVSTTAPDPLTITVGRA</sequence>
<organism evidence="1 2">
    <name type="scientific">Actinomadura graeca</name>
    <dbReference type="NCBI Taxonomy" id="2750812"/>
    <lineage>
        <taxon>Bacteria</taxon>
        <taxon>Bacillati</taxon>
        <taxon>Actinomycetota</taxon>
        <taxon>Actinomycetes</taxon>
        <taxon>Streptosporangiales</taxon>
        <taxon>Thermomonosporaceae</taxon>
        <taxon>Actinomadura</taxon>
    </lineage>
</organism>
<evidence type="ECO:0000313" key="2">
    <source>
        <dbReference type="Proteomes" id="UP001049518"/>
    </source>
</evidence>
<dbReference type="Proteomes" id="UP001049518">
    <property type="component" value="Chromosome"/>
</dbReference>
<keyword evidence="2" id="KW-1185">Reference proteome</keyword>
<gene>
    <name evidence="1" type="ORF">AGRA3207_001492</name>
</gene>
<protein>
    <submittedName>
        <fullName evidence="1">Uncharacterized protein</fullName>
    </submittedName>
</protein>
<reference evidence="1" key="1">
    <citation type="submission" date="2020-07" db="EMBL/GenBank/DDBJ databases">
        <authorList>
            <person name="Tarantini F.S."/>
            <person name="Hong K.W."/>
            <person name="Chan K.G."/>
        </authorList>
    </citation>
    <scope>NUCLEOTIDE SEQUENCE</scope>
    <source>
        <strain evidence="1">32-07</strain>
    </source>
</reference>
<accession>A0ABX8QTH0</accession>
<proteinExistence type="predicted"/>
<evidence type="ECO:0000313" key="1">
    <source>
        <dbReference type="EMBL" id="QXJ20727.1"/>
    </source>
</evidence>
<dbReference type="EMBL" id="CP059572">
    <property type="protein sequence ID" value="QXJ20727.1"/>
    <property type="molecule type" value="Genomic_DNA"/>
</dbReference>
<dbReference type="RefSeq" id="WP_231333829.1">
    <property type="nucleotide sequence ID" value="NZ_CP059572.1"/>
</dbReference>
<name>A0ABX8QTH0_9ACTN</name>